<dbReference type="OrthoDB" id="85689at2157"/>
<evidence type="ECO:0000313" key="4">
    <source>
        <dbReference type="Proteomes" id="UP000198518"/>
    </source>
</evidence>
<dbReference type="SUPFAM" id="SSF103473">
    <property type="entry name" value="MFS general substrate transporter"/>
    <property type="match status" value="1"/>
</dbReference>
<evidence type="ECO:0000313" key="3">
    <source>
        <dbReference type="EMBL" id="SEW23979.1"/>
    </source>
</evidence>
<gene>
    <name evidence="3" type="ORF">SAMN04487945_2427</name>
</gene>
<feature type="transmembrane region" description="Helical" evidence="1">
    <location>
        <begin position="315"/>
        <end position="343"/>
    </location>
</feature>
<keyword evidence="1" id="KW-0472">Membrane</keyword>
<dbReference type="STRING" id="355548.SAMN04487945_2427"/>
<organism evidence="3 4">
    <name type="scientific">Halobacterium jilantaiense</name>
    <dbReference type="NCBI Taxonomy" id="355548"/>
    <lineage>
        <taxon>Archaea</taxon>
        <taxon>Methanobacteriati</taxon>
        <taxon>Methanobacteriota</taxon>
        <taxon>Stenosarchaea group</taxon>
        <taxon>Halobacteria</taxon>
        <taxon>Halobacteriales</taxon>
        <taxon>Halobacteriaceae</taxon>
        <taxon>Halobacterium</taxon>
    </lineage>
</organism>
<dbReference type="RefSeq" id="WP_089669631.1">
    <property type="nucleotide sequence ID" value="NZ_FOJA01000001.1"/>
</dbReference>
<dbReference type="Pfam" id="PF07690">
    <property type="entry name" value="MFS_1"/>
    <property type="match status" value="1"/>
</dbReference>
<dbReference type="EMBL" id="FOJA01000001">
    <property type="protein sequence ID" value="SEW23979.1"/>
    <property type="molecule type" value="Genomic_DNA"/>
</dbReference>
<keyword evidence="4" id="KW-1185">Reference proteome</keyword>
<keyword evidence="1" id="KW-0812">Transmembrane</keyword>
<feature type="transmembrane region" description="Helical" evidence="1">
    <location>
        <begin position="282"/>
        <end position="303"/>
    </location>
</feature>
<feature type="transmembrane region" description="Helical" evidence="1">
    <location>
        <begin position="166"/>
        <end position="183"/>
    </location>
</feature>
<dbReference type="Gene3D" id="1.20.1250.20">
    <property type="entry name" value="MFS general substrate transporter like domains"/>
    <property type="match status" value="1"/>
</dbReference>
<evidence type="ECO:0000259" key="2">
    <source>
        <dbReference type="PROSITE" id="PS50850"/>
    </source>
</evidence>
<feature type="transmembrane region" description="Helical" evidence="1">
    <location>
        <begin position="97"/>
        <end position="120"/>
    </location>
</feature>
<dbReference type="Proteomes" id="UP000198518">
    <property type="component" value="Unassembled WGS sequence"/>
</dbReference>
<sequence length="445" mass="47941">MSRLSKSQVIRRYYLYRATARPGFHYPIYTFFLLFNGLTYTQIGLIASIQSIVVVTSEVPTGYVGDRIGRRNSLAVGAGIMLVSNASYLVATDFVGFAFTFITLSFGGTFISGSGSAWLYDTLKEHDIEDEFTRISGRGRAIGLYVGAAGVVLGAVLYTVNRYYPFYAGIAAAALAMVFVLRLPQNEAYDDDSDHEQENMGIAEALPVVRDQLAAPRLRWFVVYLALFSGALWTMDMWIQPIARDAIEATILPQLQSLAIPRTELGIGGLTIPAVSIKDPEIVFIGVLYGAFRLLSAVASDLSGNLRDLLGVRNAIMLVPSLIAVTYVVAAFEPVMVFVMLFAMKGGSAMLGPIQNQYLNDHVESVGRATLLSSVAMLRQVAGVPFRVGSGVLADAYTTIDAVAILGGVFLVAAALLWAFRSPVERGYESATTGAASPESSAAED</sequence>
<dbReference type="GO" id="GO:0022857">
    <property type="term" value="F:transmembrane transporter activity"/>
    <property type="evidence" value="ECO:0007669"/>
    <property type="project" value="InterPro"/>
</dbReference>
<feature type="transmembrane region" description="Helical" evidence="1">
    <location>
        <begin position="218"/>
        <end position="235"/>
    </location>
</feature>
<dbReference type="AlphaFoldDB" id="A0A1I0QBM2"/>
<dbReference type="InterPro" id="IPR011701">
    <property type="entry name" value="MFS"/>
</dbReference>
<feature type="domain" description="Major facilitator superfamily (MFS) profile" evidence="2">
    <location>
        <begin position="1"/>
        <end position="425"/>
    </location>
</feature>
<reference evidence="3 4" key="1">
    <citation type="submission" date="2016-10" db="EMBL/GenBank/DDBJ databases">
        <authorList>
            <person name="de Groot N.N."/>
        </authorList>
    </citation>
    <scope>NUCLEOTIDE SEQUENCE [LARGE SCALE GENOMIC DNA]</scope>
    <source>
        <strain evidence="3 4">CGMCC 1.5337</strain>
    </source>
</reference>
<dbReference type="PANTHER" id="PTHR23530:SF1">
    <property type="entry name" value="PERMEASE, MAJOR FACILITATOR SUPERFAMILY-RELATED"/>
    <property type="match status" value="1"/>
</dbReference>
<evidence type="ECO:0000256" key="1">
    <source>
        <dbReference type="SAM" id="Phobius"/>
    </source>
</evidence>
<proteinExistence type="predicted"/>
<protein>
    <submittedName>
        <fullName evidence="3">Major Facilitator Superfamily protein</fullName>
    </submittedName>
</protein>
<dbReference type="InterPro" id="IPR053160">
    <property type="entry name" value="MFS_DHA3_Transporter"/>
</dbReference>
<dbReference type="InterPro" id="IPR020846">
    <property type="entry name" value="MFS_dom"/>
</dbReference>
<dbReference type="PANTHER" id="PTHR23530">
    <property type="entry name" value="TRANSPORT PROTEIN-RELATED"/>
    <property type="match status" value="1"/>
</dbReference>
<dbReference type="InterPro" id="IPR036259">
    <property type="entry name" value="MFS_trans_sf"/>
</dbReference>
<feature type="transmembrane region" description="Helical" evidence="1">
    <location>
        <begin position="396"/>
        <end position="420"/>
    </location>
</feature>
<keyword evidence="1" id="KW-1133">Transmembrane helix</keyword>
<accession>A0A1I0QBM2</accession>
<name>A0A1I0QBM2_9EURY</name>
<dbReference type="PROSITE" id="PS50850">
    <property type="entry name" value="MFS"/>
    <property type="match status" value="1"/>
</dbReference>
<feature type="transmembrane region" description="Helical" evidence="1">
    <location>
        <begin position="141"/>
        <end position="160"/>
    </location>
</feature>